<reference evidence="2" key="2">
    <citation type="journal article" date="2023" name="IMA Fungus">
        <title>Comparative genomic study of the Penicillium genus elucidates a diverse pangenome and 15 lateral gene transfer events.</title>
        <authorList>
            <person name="Petersen C."/>
            <person name="Sorensen T."/>
            <person name="Nielsen M.R."/>
            <person name="Sondergaard T.E."/>
            <person name="Sorensen J.L."/>
            <person name="Fitzpatrick D.A."/>
            <person name="Frisvad J.C."/>
            <person name="Nielsen K.L."/>
        </authorList>
    </citation>
    <scope>NUCLEOTIDE SEQUENCE</scope>
    <source>
        <strain evidence="2">IBT 19713</strain>
    </source>
</reference>
<keyword evidence="3" id="KW-1185">Reference proteome</keyword>
<dbReference type="GeneID" id="83205063"/>
<sequence length="214" mass="24053">MQEEEEDQVGVLEEEEGGELGGKIITIRHYGVSGTSSSAGPPAKCFSWAEGEFHGPVIFWSPSLVVSLIAGLFRISATCGSARRFSGLVQPAWPKYWILYITRYFPVICTYQGLLVYGHDDHDHPRLAHLTALFFVYFLSRSSLLPSEQASRSRRPRVQIPVVNRCQGCPFWSQTAYLAAAIWQEDLKRSGAKLKRESREEFPWDSAPSKSVNI</sequence>
<comment type="caution">
    <text evidence="2">The sequence shown here is derived from an EMBL/GenBank/DDBJ whole genome shotgun (WGS) entry which is preliminary data.</text>
</comment>
<feature type="transmembrane region" description="Helical" evidence="1">
    <location>
        <begin position="57"/>
        <end position="75"/>
    </location>
</feature>
<keyword evidence="1" id="KW-0472">Membrane</keyword>
<organism evidence="2 3">
    <name type="scientific">Penicillium chermesinum</name>
    <dbReference type="NCBI Taxonomy" id="63820"/>
    <lineage>
        <taxon>Eukaryota</taxon>
        <taxon>Fungi</taxon>
        <taxon>Dikarya</taxon>
        <taxon>Ascomycota</taxon>
        <taxon>Pezizomycotina</taxon>
        <taxon>Eurotiomycetes</taxon>
        <taxon>Eurotiomycetidae</taxon>
        <taxon>Eurotiales</taxon>
        <taxon>Aspergillaceae</taxon>
        <taxon>Penicillium</taxon>
    </lineage>
</organism>
<evidence type="ECO:0000313" key="2">
    <source>
        <dbReference type="EMBL" id="KAJ5223922.1"/>
    </source>
</evidence>
<keyword evidence="1" id="KW-0812">Transmembrane</keyword>
<reference evidence="2" key="1">
    <citation type="submission" date="2022-11" db="EMBL/GenBank/DDBJ databases">
        <authorList>
            <person name="Petersen C."/>
        </authorList>
    </citation>
    <scope>NUCLEOTIDE SEQUENCE</scope>
    <source>
        <strain evidence="2">IBT 19713</strain>
    </source>
</reference>
<evidence type="ECO:0000256" key="1">
    <source>
        <dbReference type="SAM" id="Phobius"/>
    </source>
</evidence>
<dbReference type="Proteomes" id="UP001150941">
    <property type="component" value="Unassembled WGS sequence"/>
</dbReference>
<proteinExistence type="predicted"/>
<accession>A0A9W9TIC0</accession>
<dbReference type="RefSeq" id="XP_058328105.1">
    <property type="nucleotide sequence ID" value="XM_058477760.1"/>
</dbReference>
<dbReference type="AlphaFoldDB" id="A0A9W9TIC0"/>
<gene>
    <name evidence="2" type="ORF">N7468_008464</name>
</gene>
<dbReference type="EMBL" id="JAPQKS010000006">
    <property type="protein sequence ID" value="KAJ5223922.1"/>
    <property type="molecule type" value="Genomic_DNA"/>
</dbReference>
<protein>
    <submittedName>
        <fullName evidence="2">Uncharacterized protein</fullName>
    </submittedName>
</protein>
<feature type="transmembrane region" description="Helical" evidence="1">
    <location>
        <begin position="96"/>
        <end position="115"/>
    </location>
</feature>
<name>A0A9W9TIC0_9EURO</name>
<feature type="transmembrane region" description="Helical" evidence="1">
    <location>
        <begin position="127"/>
        <end position="145"/>
    </location>
</feature>
<evidence type="ECO:0000313" key="3">
    <source>
        <dbReference type="Proteomes" id="UP001150941"/>
    </source>
</evidence>
<keyword evidence="1" id="KW-1133">Transmembrane helix</keyword>